<dbReference type="FunFam" id="3.40.309.10:FF:000006">
    <property type="entry name" value="Gamma-glutamyl phosphate reductase"/>
    <property type="match status" value="1"/>
</dbReference>
<dbReference type="PANTHER" id="PTHR11063:SF8">
    <property type="entry name" value="DELTA-1-PYRROLINE-5-CARBOXYLATE SYNTHASE"/>
    <property type="match status" value="1"/>
</dbReference>
<dbReference type="UniPathway" id="UPA00098">
    <property type="reaction ID" value="UER00360"/>
</dbReference>
<dbReference type="EMBL" id="CP002665">
    <property type="protein sequence ID" value="AEI11700.1"/>
    <property type="molecule type" value="Genomic_DNA"/>
</dbReference>
<dbReference type="HOGENOM" id="CLU_030231_0_0_11"/>
<evidence type="ECO:0000313" key="10">
    <source>
        <dbReference type="Proteomes" id="UP000000485"/>
    </source>
</evidence>
<dbReference type="AlphaFoldDB" id="F8A1P3"/>
<dbReference type="GO" id="GO:0050661">
    <property type="term" value="F:NADP binding"/>
    <property type="evidence" value="ECO:0007669"/>
    <property type="project" value="InterPro"/>
</dbReference>
<evidence type="ECO:0000256" key="3">
    <source>
        <dbReference type="ARBA" id="ARBA00022650"/>
    </source>
</evidence>
<dbReference type="NCBIfam" id="NF001221">
    <property type="entry name" value="PRK00197.1"/>
    <property type="match status" value="1"/>
</dbReference>
<dbReference type="InterPro" id="IPR012134">
    <property type="entry name" value="Glu-5-SA_DH"/>
</dbReference>
<reference evidence="10" key="1">
    <citation type="submission" date="2011-04" db="EMBL/GenBank/DDBJ databases">
        <title>Complete sequence of Cellvibrio gilvus ATCC 13127.</title>
        <authorList>
            <person name="Lucas S."/>
            <person name="Han J."/>
            <person name="Lapidus A."/>
            <person name="Cheng J.-F."/>
            <person name="Goodwin L."/>
            <person name="Pitluck S."/>
            <person name="Peters L."/>
            <person name="Munk A."/>
            <person name="Detter J.C."/>
            <person name="Han C."/>
            <person name="Tapia R."/>
            <person name="Land M."/>
            <person name="Hauser L."/>
            <person name="Kyrpides N."/>
            <person name="Ivanova N."/>
            <person name="Ovchinnikova G."/>
            <person name="Pagani I."/>
            <person name="Mead D."/>
            <person name="Brumm P."/>
            <person name="Woyke T."/>
        </authorList>
    </citation>
    <scope>NUCLEOTIDE SEQUENCE [LARGE SCALE GENOMIC DNA]</scope>
    <source>
        <strain evidence="10">ATCC 13127 / NRRL B-14078</strain>
    </source>
</reference>
<dbReference type="GO" id="GO:0005737">
    <property type="term" value="C:cytoplasm"/>
    <property type="evidence" value="ECO:0007669"/>
    <property type="project" value="UniProtKB-SubCell"/>
</dbReference>
<evidence type="ECO:0000313" key="9">
    <source>
        <dbReference type="EMBL" id="AEI11700.1"/>
    </source>
</evidence>
<dbReference type="eggNOG" id="COG0014">
    <property type="taxonomic scope" value="Bacteria"/>
</dbReference>
<dbReference type="Gene3D" id="3.40.605.10">
    <property type="entry name" value="Aldehyde Dehydrogenase, Chain A, domain 1"/>
    <property type="match status" value="1"/>
</dbReference>
<accession>F8A1P3</accession>
<dbReference type="GO" id="GO:0004350">
    <property type="term" value="F:glutamate-5-semialdehyde dehydrogenase activity"/>
    <property type="evidence" value="ECO:0007669"/>
    <property type="project" value="UniProtKB-UniRule"/>
</dbReference>
<dbReference type="NCBIfam" id="TIGR00407">
    <property type="entry name" value="proA"/>
    <property type="match status" value="1"/>
</dbReference>
<dbReference type="InterPro" id="IPR016161">
    <property type="entry name" value="Ald_DH/histidinol_DH"/>
</dbReference>
<proteinExistence type="inferred from homology"/>
<organism evidence="9 10">
    <name type="scientific">Cellulomonas gilvus (strain ATCC 13127 / NRRL B-14078)</name>
    <name type="common">Cellvibrio gilvus</name>
    <dbReference type="NCBI Taxonomy" id="593907"/>
    <lineage>
        <taxon>Bacteria</taxon>
        <taxon>Bacillati</taxon>
        <taxon>Actinomycetota</taxon>
        <taxon>Actinomycetes</taxon>
        <taxon>Micrococcales</taxon>
        <taxon>Cellulomonadaceae</taxon>
        <taxon>Cellulomonas</taxon>
    </lineage>
</organism>
<keyword evidence="4 7" id="KW-0521">NADP</keyword>
<evidence type="ECO:0000256" key="4">
    <source>
        <dbReference type="ARBA" id="ARBA00022857"/>
    </source>
</evidence>
<dbReference type="PANTHER" id="PTHR11063">
    <property type="entry name" value="GLUTAMATE SEMIALDEHYDE DEHYDROGENASE"/>
    <property type="match status" value="1"/>
</dbReference>
<dbReference type="RefSeq" id="WP_013883219.1">
    <property type="nucleotide sequence ID" value="NC_015671.1"/>
</dbReference>
<dbReference type="HAMAP" id="MF_00412">
    <property type="entry name" value="ProA"/>
    <property type="match status" value="1"/>
</dbReference>
<comment type="catalytic activity">
    <reaction evidence="6 7">
        <text>L-glutamate 5-semialdehyde + phosphate + NADP(+) = L-glutamyl 5-phosphate + NADPH + H(+)</text>
        <dbReference type="Rhea" id="RHEA:19541"/>
        <dbReference type="ChEBI" id="CHEBI:15378"/>
        <dbReference type="ChEBI" id="CHEBI:43474"/>
        <dbReference type="ChEBI" id="CHEBI:57783"/>
        <dbReference type="ChEBI" id="CHEBI:58066"/>
        <dbReference type="ChEBI" id="CHEBI:58274"/>
        <dbReference type="ChEBI" id="CHEBI:58349"/>
        <dbReference type="EC" id="1.2.1.41"/>
    </reaction>
</comment>
<evidence type="ECO:0000256" key="1">
    <source>
        <dbReference type="ARBA" id="ARBA00004985"/>
    </source>
</evidence>
<dbReference type="InterPro" id="IPR000965">
    <property type="entry name" value="GPR_dom"/>
</dbReference>
<dbReference type="InterPro" id="IPR015590">
    <property type="entry name" value="Aldehyde_DH_dom"/>
</dbReference>
<keyword evidence="3 7" id="KW-0641">Proline biosynthesis</keyword>
<dbReference type="InterPro" id="IPR020593">
    <property type="entry name" value="G-glutamylP_reductase_CS"/>
</dbReference>
<protein>
    <recommendedName>
        <fullName evidence="7">Gamma-glutamyl phosphate reductase</fullName>
        <shortName evidence="7">GPR</shortName>
        <ecNumber evidence="7">1.2.1.41</ecNumber>
    </recommendedName>
    <alternativeName>
        <fullName evidence="7">Glutamate-5-semialdehyde dehydrogenase</fullName>
    </alternativeName>
    <alternativeName>
        <fullName evidence="7">Glutamyl-gamma-semialdehyde dehydrogenase</fullName>
        <shortName evidence="7">GSA dehydrogenase</shortName>
    </alternativeName>
</protein>
<evidence type="ECO:0000256" key="5">
    <source>
        <dbReference type="ARBA" id="ARBA00023002"/>
    </source>
</evidence>
<dbReference type="Proteomes" id="UP000000485">
    <property type="component" value="Chromosome"/>
</dbReference>
<dbReference type="OrthoDB" id="9809970at2"/>
<comment type="subcellular location">
    <subcellularLocation>
        <location evidence="7">Cytoplasm</location>
    </subcellularLocation>
</comment>
<evidence type="ECO:0000256" key="7">
    <source>
        <dbReference type="HAMAP-Rule" id="MF_00412"/>
    </source>
</evidence>
<dbReference type="PROSITE" id="PS01223">
    <property type="entry name" value="PROA"/>
    <property type="match status" value="1"/>
</dbReference>
<dbReference type="InterPro" id="IPR016163">
    <property type="entry name" value="Ald_DH_C"/>
</dbReference>
<dbReference type="PIRSF" id="PIRSF000151">
    <property type="entry name" value="GPR"/>
    <property type="match status" value="1"/>
</dbReference>
<dbReference type="KEGG" id="cga:Celgi_1181"/>
<dbReference type="SUPFAM" id="SSF53720">
    <property type="entry name" value="ALDH-like"/>
    <property type="match status" value="1"/>
</dbReference>
<dbReference type="Pfam" id="PF00171">
    <property type="entry name" value="Aldedh"/>
    <property type="match status" value="1"/>
</dbReference>
<keyword evidence="7" id="KW-0963">Cytoplasm</keyword>
<gene>
    <name evidence="7" type="primary">proA</name>
    <name evidence="9" type="ordered locus">Celgi_1181</name>
</gene>
<evidence type="ECO:0000256" key="6">
    <source>
        <dbReference type="ARBA" id="ARBA00049024"/>
    </source>
</evidence>
<comment type="pathway">
    <text evidence="1 7">Amino-acid biosynthesis; L-proline biosynthesis; L-glutamate 5-semialdehyde from L-glutamate: step 2/2.</text>
</comment>
<dbReference type="GO" id="GO:0055129">
    <property type="term" value="P:L-proline biosynthetic process"/>
    <property type="evidence" value="ECO:0007669"/>
    <property type="project" value="UniProtKB-UniRule"/>
</dbReference>
<dbReference type="InterPro" id="IPR016162">
    <property type="entry name" value="Ald_DH_N"/>
</dbReference>
<name>F8A1P3_CELGA</name>
<keyword evidence="10" id="KW-1185">Reference proteome</keyword>
<keyword evidence="5 7" id="KW-0560">Oxidoreductase</keyword>
<evidence type="ECO:0000259" key="8">
    <source>
        <dbReference type="Pfam" id="PF00171"/>
    </source>
</evidence>
<dbReference type="EC" id="1.2.1.41" evidence="7"/>
<comment type="similarity">
    <text evidence="7">Belongs to the gamma-glutamyl phosphate reductase family.</text>
</comment>
<keyword evidence="2 7" id="KW-0028">Amino-acid biosynthesis</keyword>
<feature type="domain" description="Aldehyde dehydrogenase" evidence="8">
    <location>
        <begin position="21"/>
        <end position="299"/>
    </location>
</feature>
<evidence type="ECO:0000256" key="2">
    <source>
        <dbReference type="ARBA" id="ARBA00022605"/>
    </source>
</evidence>
<dbReference type="Gene3D" id="3.40.309.10">
    <property type="entry name" value="Aldehyde Dehydrogenase, Chain A, domain 2"/>
    <property type="match status" value="1"/>
</dbReference>
<comment type="function">
    <text evidence="7">Catalyzes the NADPH-dependent reduction of L-glutamate 5-phosphate into L-glutamate 5-semialdehyde and phosphate. The product spontaneously undergoes cyclization to form 1-pyrroline-5-carboxylate.</text>
</comment>
<dbReference type="CDD" id="cd07079">
    <property type="entry name" value="ALDH_F18-19_ProA-GPR"/>
    <property type="match status" value="1"/>
</dbReference>
<sequence length="437" mass="45829">MSVAVDDPRSVSASDGDDVVEQVRAVARRAQVASRRLATATRATKDAALHAMADALVAASARIVDANAHDLERGRTQQMAPGLLDRLALTDARIGAIADALRELAALPDPVGEVVRGQTLPNGLRLRQLRVPMGVVGMIYEARPNVTVDAAGLALKSGNAVVLRGGSAAASSNEAVVEVLRDALAGVGLPRDLVQTIDPWGRPGAVALMHARGLVDVLVPRGGADLIQTVVREATVPVIETGVGNVHVYVDESADLAVAMPILLNSKTQRVGVCNAAETLLVHRAVADEFLPAAMAALADEGVTIHACDETLALAPEEASVVPATDEDWAREYLSLDLAVRVVEDLDEAIEHIHRWSSGHTEAIVTRDLAASERFVAEVDSAAVMVNASTRFTDGGQLGLGAEIGISTQKLHARGPMGLAELTTTKWVVHGDGHVRP</sequence>
<dbReference type="STRING" id="593907.Celgi_1181"/>